<name>A0A2U3KHN5_9BACT</name>
<reference evidence="3" key="1">
    <citation type="submission" date="2018-02" db="EMBL/GenBank/DDBJ databases">
        <authorList>
            <person name="Hausmann B."/>
        </authorList>
    </citation>
    <scope>NUCLEOTIDE SEQUENCE [LARGE SCALE GENOMIC DNA]</scope>
    <source>
        <strain evidence="3">Peat soil MAG SbA1</strain>
    </source>
</reference>
<dbReference type="AlphaFoldDB" id="A0A2U3KHN5"/>
<dbReference type="EMBL" id="OMOD01000117">
    <property type="protein sequence ID" value="SPF39181.1"/>
    <property type="molecule type" value="Genomic_DNA"/>
</dbReference>
<evidence type="ECO:0000256" key="1">
    <source>
        <dbReference type="SAM" id="MobiDB-lite"/>
    </source>
</evidence>
<evidence type="ECO:0000313" key="2">
    <source>
        <dbReference type="EMBL" id="SPF39181.1"/>
    </source>
</evidence>
<gene>
    <name evidence="2" type="ORF">SBA1_250005</name>
</gene>
<accession>A0A2U3KHN5</accession>
<evidence type="ECO:0000313" key="3">
    <source>
        <dbReference type="Proteomes" id="UP000238701"/>
    </source>
</evidence>
<feature type="region of interest" description="Disordered" evidence="1">
    <location>
        <begin position="1"/>
        <end position="31"/>
    </location>
</feature>
<feature type="compositionally biased region" description="Basic and acidic residues" evidence="1">
    <location>
        <begin position="21"/>
        <end position="31"/>
    </location>
</feature>
<sequence>MSWAPPEAGDGSRNYTPADAGCKEKAAGVDLSKKSEVRSQIAELGREPGAPSWPRPLRLRWEFCRL</sequence>
<dbReference type="Proteomes" id="UP000238701">
    <property type="component" value="Unassembled WGS sequence"/>
</dbReference>
<proteinExistence type="predicted"/>
<protein>
    <submittedName>
        <fullName evidence="2">Uncharacterized protein</fullName>
    </submittedName>
</protein>
<organism evidence="2 3">
    <name type="scientific">Candidatus Sulfotelmatobacter kueseliae</name>
    <dbReference type="NCBI Taxonomy" id="2042962"/>
    <lineage>
        <taxon>Bacteria</taxon>
        <taxon>Pseudomonadati</taxon>
        <taxon>Acidobacteriota</taxon>
        <taxon>Terriglobia</taxon>
        <taxon>Terriglobales</taxon>
        <taxon>Candidatus Korobacteraceae</taxon>
        <taxon>Candidatus Sulfotelmatobacter</taxon>
    </lineage>
</organism>